<reference evidence="3" key="1">
    <citation type="submission" date="2023-06" db="EMBL/GenBank/DDBJ databases">
        <title>Identification and characterization of horizontal gene transfer across gut microbiota members of farm animals based on homology search.</title>
        <authorList>
            <person name="Zeman M."/>
            <person name="Kubasova T."/>
            <person name="Jahodarova E."/>
            <person name="Nykrynova M."/>
            <person name="Rychlik I."/>
        </authorList>
    </citation>
    <scope>NUCLEOTIDE SEQUENCE [LARGE SCALE GENOMIC DNA]</scope>
    <source>
        <strain evidence="3">105_WCHN</strain>
    </source>
</reference>
<sequence>MIRNRLKELMAERGLKASRVANDIENLSRNTINSTVNNNGKMIQFETVNSLCQYLGVTPADFFEYLPFDVDISISSDNELVTNYPEMEVLSASIAPFYLNLYLKKISTNQASGTTSKTFELSVILTNTVNFISVDSKFAPKNKADFVVVVGNPPQGNKDKEQVNEFKKFWNDNLTAGFQQDIRSRIISEISNYIQTEILNPIPSLKKFGGRVNFRFDENFNMKQELNDGPVIDFAGLDLPF</sequence>
<organism evidence="2 3">
    <name type="scientific">Limosilactobacillus panis</name>
    <dbReference type="NCBI Taxonomy" id="47493"/>
    <lineage>
        <taxon>Bacteria</taxon>
        <taxon>Bacillati</taxon>
        <taxon>Bacillota</taxon>
        <taxon>Bacilli</taxon>
        <taxon>Lactobacillales</taxon>
        <taxon>Lactobacillaceae</taxon>
        <taxon>Limosilactobacillus</taxon>
    </lineage>
</organism>
<dbReference type="InterPro" id="IPR001387">
    <property type="entry name" value="Cro/C1-type_HTH"/>
</dbReference>
<dbReference type="EMBL" id="JAUDEO010000059">
    <property type="protein sequence ID" value="MDM8334562.1"/>
    <property type="molecule type" value="Genomic_DNA"/>
</dbReference>
<dbReference type="SMART" id="SM00530">
    <property type="entry name" value="HTH_XRE"/>
    <property type="match status" value="1"/>
</dbReference>
<dbReference type="Gene3D" id="1.10.260.40">
    <property type="entry name" value="lambda repressor-like DNA-binding domains"/>
    <property type="match status" value="1"/>
</dbReference>
<comment type="caution">
    <text evidence="2">The sequence shown here is derived from an EMBL/GenBank/DDBJ whole genome shotgun (WGS) entry which is preliminary data.</text>
</comment>
<dbReference type="InterPro" id="IPR010982">
    <property type="entry name" value="Lambda_DNA-bd_dom_sf"/>
</dbReference>
<dbReference type="PROSITE" id="PS50943">
    <property type="entry name" value="HTH_CROC1"/>
    <property type="match status" value="1"/>
</dbReference>
<keyword evidence="3" id="KW-1185">Reference proteome</keyword>
<evidence type="ECO:0000313" key="2">
    <source>
        <dbReference type="EMBL" id="MDM8334562.1"/>
    </source>
</evidence>
<evidence type="ECO:0000259" key="1">
    <source>
        <dbReference type="PROSITE" id="PS50943"/>
    </source>
</evidence>
<name>A0ABT7VP96_9LACO</name>
<dbReference type="Pfam" id="PF13443">
    <property type="entry name" value="HTH_26"/>
    <property type="match status" value="1"/>
</dbReference>
<dbReference type="Proteomes" id="UP001529423">
    <property type="component" value="Unassembled WGS sequence"/>
</dbReference>
<dbReference type="CDD" id="cd00093">
    <property type="entry name" value="HTH_XRE"/>
    <property type="match status" value="1"/>
</dbReference>
<proteinExistence type="predicted"/>
<evidence type="ECO:0000313" key="3">
    <source>
        <dbReference type="Proteomes" id="UP001529423"/>
    </source>
</evidence>
<dbReference type="RefSeq" id="WP_289561173.1">
    <property type="nucleotide sequence ID" value="NZ_JAUDEO010000059.1"/>
</dbReference>
<dbReference type="SUPFAM" id="SSF47413">
    <property type="entry name" value="lambda repressor-like DNA-binding domains"/>
    <property type="match status" value="1"/>
</dbReference>
<feature type="domain" description="HTH cro/C1-type" evidence="1">
    <location>
        <begin position="6"/>
        <end position="62"/>
    </location>
</feature>
<reference evidence="2 3" key="2">
    <citation type="submission" date="2023-06" db="EMBL/GenBank/DDBJ databases">
        <title>Identification and characterization of horizontal gene transfer across gut microbiota members of farm animals based on homology search.</title>
        <authorList>
            <person name="Schwarzerova J."/>
            <person name="Nykrynova M."/>
            <person name="Jureckova K."/>
            <person name="Cejkova D."/>
            <person name="Rychlik I."/>
        </authorList>
    </citation>
    <scope>NUCLEOTIDE SEQUENCE [LARGE SCALE GENOMIC DNA]</scope>
    <source>
        <strain evidence="2 3">105_WCHN</strain>
    </source>
</reference>
<protein>
    <submittedName>
        <fullName evidence="2">Helix-turn-helix transcriptional regulator</fullName>
    </submittedName>
</protein>
<accession>A0ABT7VP96</accession>
<gene>
    <name evidence="2" type="ORF">QUW46_08280</name>
</gene>